<keyword evidence="5 6" id="KW-0472">Membrane</keyword>
<keyword evidence="4 6" id="KW-1133">Transmembrane helix</keyword>
<feature type="transmembrane region" description="Helical" evidence="6">
    <location>
        <begin position="20"/>
        <end position="41"/>
    </location>
</feature>
<dbReference type="InterPro" id="IPR050475">
    <property type="entry name" value="Prenyltransferase_related"/>
</dbReference>
<dbReference type="InterPro" id="IPR044878">
    <property type="entry name" value="UbiA_sf"/>
</dbReference>
<reference evidence="8" key="1">
    <citation type="journal article" date="2019" name="Int. J. Syst. Evol. Microbiol.">
        <title>The Global Catalogue of Microorganisms (GCM) 10K type strain sequencing project: providing services to taxonomists for standard genome sequencing and annotation.</title>
        <authorList>
            <consortium name="The Broad Institute Genomics Platform"/>
            <consortium name="The Broad Institute Genome Sequencing Center for Infectious Disease"/>
            <person name="Wu L."/>
            <person name="Ma J."/>
        </authorList>
    </citation>
    <scope>NUCLEOTIDE SEQUENCE [LARGE SCALE GENOMIC DNA]</scope>
    <source>
        <strain evidence="8">JCM 18325</strain>
    </source>
</reference>
<dbReference type="RefSeq" id="WP_345275793.1">
    <property type="nucleotide sequence ID" value="NZ_BAABJW010000001.1"/>
</dbReference>
<evidence type="ECO:0000256" key="5">
    <source>
        <dbReference type="ARBA" id="ARBA00023136"/>
    </source>
</evidence>
<feature type="transmembrane region" description="Helical" evidence="6">
    <location>
        <begin position="103"/>
        <end position="136"/>
    </location>
</feature>
<evidence type="ECO:0000256" key="4">
    <source>
        <dbReference type="ARBA" id="ARBA00022989"/>
    </source>
</evidence>
<dbReference type="EMBL" id="BAABJW010000001">
    <property type="protein sequence ID" value="GAA4805175.1"/>
    <property type="molecule type" value="Genomic_DNA"/>
</dbReference>
<evidence type="ECO:0000313" key="7">
    <source>
        <dbReference type="EMBL" id="GAA4805175.1"/>
    </source>
</evidence>
<accession>A0ABP9C578</accession>
<evidence type="ECO:0000256" key="3">
    <source>
        <dbReference type="ARBA" id="ARBA00022692"/>
    </source>
</evidence>
<dbReference type="InterPro" id="IPR000537">
    <property type="entry name" value="UbiA_prenyltransferase"/>
</dbReference>
<keyword evidence="3 6" id="KW-0812">Transmembrane</keyword>
<feature type="transmembrane region" description="Helical" evidence="6">
    <location>
        <begin position="244"/>
        <end position="264"/>
    </location>
</feature>
<dbReference type="PANTHER" id="PTHR42723:SF1">
    <property type="entry name" value="CHLOROPHYLL SYNTHASE, CHLOROPLASTIC"/>
    <property type="match status" value="1"/>
</dbReference>
<protein>
    <submittedName>
        <fullName evidence="7">Geranylgeranylglycerol-phosphate geranylgeranyltransferase</fullName>
    </submittedName>
</protein>
<feature type="transmembrane region" description="Helical" evidence="6">
    <location>
        <begin position="143"/>
        <end position="166"/>
    </location>
</feature>
<dbReference type="PANTHER" id="PTHR42723">
    <property type="entry name" value="CHLOROPHYLL SYNTHASE"/>
    <property type="match status" value="1"/>
</dbReference>
<feature type="transmembrane region" description="Helical" evidence="6">
    <location>
        <begin position="53"/>
        <end position="72"/>
    </location>
</feature>
<sequence length="300" mass="34992">MLSRRQKHIFIKFFSMFSVVRGYNILIIVIAQYLVSIYIMAHDRPLKQVLFDANLFMLVLASAATIAGGYIINNFYDSEKDLINKPIKSRLDRLVSQNTKLSFYFVLNFSAVIMASYVSFNAVVFFSIYIFAIWFYSHKLKKLPFVGNLTSAILTITPFFAIFLYYKNFETVIFVHAIFLFLMISMRELTKDLENMKGDLLQNYQTIPIVYGEKVSKNMLTLLTLLTLIPTYLLLYRFEIGYMYLYFYSSTVLLLVFLLVLWKSKAKIHYLILHNILKFIIVSGVFCILLINVGLVLNRI</sequence>
<feature type="transmembrane region" description="Helical" evidence="6">
    <location>
        <begin position="172"/>
        <end position="190"/>
    </location>
</feature>
<feature type="transmembrane region" description="Helical" evidence="6">
    <location>
        <begin position="276"/>
        <end position="297"/>
    </location>
</feature>
<evidence type="ECO:0000313" key="8">
    <source>
        <dbReference type="Proteomes" id="UP001501433"/>
    </source>
</evidence>
<evidence type="ECO:0000256" key="2">
    <source>
        <dbReference type="ARBA" id="ARBA00022475"/>
    </source>
</evidence>
<gene>
    <name evidence="7" type="ORF">GCM10023330_09520</name>
</gene>
<dbReference type="Proteomes" id="UP001501433">
    <property type="component" value="Unassembled WGS sequence"/>
</dbReference>
<keyword evidence="8" id="KW-1185">Reference proteome</keyword>
<dbReference type="CDD" id="cd13961">
    <property type="entry name" value="PT_UbiA_DGGGPS"/>
    <property type="match status" value="1"/>
</dbReference>
<evidence type="ECO:0000256" key="6">
    <source>
        <dbReference type="SAM" id="Phobius"/>
    </source>
</evidence>
<keyword evidence="2" id="KW-1003">Cell membrane</keyword>
<evidence type="ECO:0000256" key="1">
    <source>
        <dbReference type="ARBA" id="ARBA00004141"/>
    </source>
</evidence>
<name>A0ABP9C578_9FLAO</name>
<dbReference type="Pfam" id="PF01040">
    <property type="entry name" value="UbiA"/>
    <property type="match status" value="1"/>
</dbReference>
<comment type="caution">
    <text evidence="7">The sequence shown here is derived from an EMBL/GenBank/DDBJ whole genome shotgun (WGS) entry which is preliminary data.</text>
</comment>
<comment type="subcellular location">
    <subcellularLocation>
        <location evidence="1">Membrane</location>
        <topology evidence="1">Multi-pass membrane protein</topology>
    </subcellularLocation>
</comment>
<organism evidence="7 8">
    <name type="scientific">Litoribaculum gwangyangense</name>
    <dbReference type="NCBI Taxonomy" id="1130722"/>
    <lineage>
        <taxon>Bacteria</taxon>
        <taxon>Pseudomonadati</taxon>
        <taxon>Bacteroidota</taxon>
        <taxon>Flavobacteriia</taxon>
        <taxon>Flavobacteriales</taxon>
        <taxon>Flavobacteriaceae</taxon>
        <taxon>Litoribaculum</taxon>
    </lineage>
</organism>
<proteinExistence type="predicted"/>
<dbReference type="Gene3D" id="1.10.357.140">
    <property type="entry name" value="UbiA prenyltransferase"/>
    <property type="match status" value="1"/>
</dbReference>